<name>A0ABQ7U1R1_SOLTU</name>
<gene>
    <name evidence="1" type="ORF">KY290_033562</name>
</gene>
<reference evidence="1 2" key="1">
    <citation type="journal article" date="2021" name="bioRxiv">
        <title>Chromosome-scale and haplotype-resolved genome assembly of a tetraploid potato cultivar.</title>
        <authorList>
            <person name="Sun H."/>
            <person name="Jiao W.-B."/>
            <person name="Krause K."/>
            <person name="Campoy J.A."/>
            <person name="Goel M."/>
            <person name="Folz-Donahue K."/>
            <person name="Kukat C."/>
            <person name="Huettel B."/>
            <person name="Schneeberger K."/>
        </authorList>
    </citation>
    <scope>NUCLEOTIDE SEQUENCE [LARGE SCALE GENOMIC DNA]</scope>
    <source>
        <strain evidence="1">SolTubOtavaFocal</strain>
        <tissue evidence="1">Leaves</tissue>
    </source>
</reference>
<comment type="caution">
    <text evidence="1">The sequence shown here is derived from an EMBL/GenBank/DDBJ whole genome shotgun (WGS) entry which is preliminary data.</text>
</comment>
<evidence type="ECO:0000313" key="2">
    <source>
        <dbReference type="Proteomes" id="UP000826656"/>
    </source>
</evidence>
<keyword evidence="2" id="KW-1185">Reference proteome</keyword>
<protein>
    <submittedName>
        <fullName evidence="1">Uncharacterized protein</fullName>
    </submittedName>
</protein>
<sequence length="100" mass="11749">MTVFRQYISPSTRLRHLIVDTEEGEEQTRFLTHAQLVGRYANQWPFLKNPFHMANWTSVHNHTSNNLFKLWSLQAPDHHYANIATPLPSLGRRIIQGEIR</sequence>
<accession>A0ABQ7U1R1</accession>
<dbReference type="EMBL" id="JAIVGD010000026">
    <property type="protein sequence ID" value="KAH0740519.1"/>
    <property type="molecule type" value="Genomic_DNA"/>
</dbReference>
<proteinExistence type="predicted"/>
<organism evidence="1 2">
    <name type="scientific">Solanum tuberosum</name>
    <name type="common">Potato</name>
    <dbReference type="NCBI Taxonomy" id="4113"/>
    <lineage>
        <taxon>Eukaryota</taxon>
        <taxon>Viridiplantae</taxon>
        <taxon>Streptophyta</taxon>
        <taxon>Embryophyta</taxon>
        <taxon>Tracheophyta</taxon>
        <taxon>Spermatophyta</taxon>
        <taxon>Magnoliopsida</taxon>
        <taxon>eudicotyledons</taxon>
        <taxon>Gunneridae</taxon>
        <taxon>Pentapetalae</taxon>
        <taxon>asterids</taxon>
        <taxon>lamiids</taxon>
        <taxon>Solanales</taxon>
        <taxon>Solanaceae</taxon>
        <taxon>Solanoideae</taxon>
        <taxon>Solaneae</taxon>
        <taxon>Solanum</taxon>
    </lineage>
</organism>
<dbReference type="Proteomes" id="UP000826656">
    <property type="component" value="Unassembled WGS sequence"/>
</dbReference>
<evidence type="ECO:0000313" key="1">
    <source>
        <dbReference type="EMBL" id="KAH0740519.1"/>
    </source>
</evidence>